<sequence length="103" mass="11123">MKPDADMAEGVGLLRGLMGARVGGDSNINVNLVGGSSWMVWISGTCCLVMLAVALMGGMWLISDRAEIRAQLRERRDGENAIRAYINTGILKPQNDKDKSDAE</sequence>
<gene>
    <name evidence="2" type="ORF">ROV92_13165</name>
</gene>
<comment type="caution">
    <text evidence="2">The sequence shown here is derived from an EMBL/GenBank/DDBJ whole genome shotgun (WGS) entry which is preliminary data.</text>
</comment>
<evidence type="ECO:0000313" key="2">
    <source>
        <dbReference type="EMBL" id="MDT3468933.1"/>
    </source>
</evidence>
<dbReference type="EMBL" id="JAVSKO010000005">
    <property type="protein sequence ID" value="MDT3468933.1"/>
    <property type="molecule type" value="Genomic_DNA"/>
</dbReference>
<evidence type="ECO:0000313" key="3">
    <source>
        <dbReference type="Proteomes" id="UP001251948"/>
    </source>
</evidence>
<organism evidence="2 3">
    <name type="scientific">Stenotrophomonas maltophilia</name>
    <name type="common">Pseudomonas maltophilia</name>
    <name type="synonym">Xanthomonas maltophilia</name>
    <dbReference type="NCBI Taxonomy" id="40324"/>
    <lineage>
        <taxon>Bacteria</taxon>
        <taxon>Pseudomonadati</taxon>
        <taxon>Pseudomonadota</taxon>
        <taxon>Gammaproteobacteria</taxon>
        <taxon>Lysobacterales</taxon>
        <taxon>Lysobacteraceae</taxon>
        <taxon>Stenotrophomonas</taxon>
        <taxon>Stenotrophomonas maltophilia group</taxon>
    </lineage>
</organism>
<feature type="transmembrane region" description="Helical" evidence="1">
    <location>
        <begin position="38"/>
        <end position="62"/>
    </location>
</feature>
<dbReference type="RefSeq" id="WP_312562668.1">
    <property type="nucleotide sequence ID" value="NZ_JAVSKO010000005.1"/>
</dbReference>
<keyword evidence="1" id="KW-0472">Membrane</keyword>
<dbReference type="AlphaFoldDB" id="A0AAJ2JBI8"/>
<protein>
    <recommendedName>
        <fullName evidence="4">Transmembrane protein</fullName>
    </recommendedName>
</protein>
<keyword evidence="1" id="KW-0812">Transmembrane</keyword>
<name>A0AAJ2JBI8_STEMA</name>
<evidence type="ECO:0008006" key="4">
    <source>
        <dbReference type="Google" id="ProtNLM"/>
    </source>
</evidence>
<accession>A0AAJ2JBI8</accession>
<reference evidence="2" key="1">
    <citation type="submission" date="2023-07" db="EMBL/GenBank/DDBJ databases">
        <title>Comparative genomics of clinical Stenotrophomonas maltophilia isolates reveals regions of diversity which correlate with colonization and persistence in vivo.</title>
        <authorList>
            <person name="Mcdaniel M.S."/>
            <person name="Swords W.E."/>
            <person name="Sumpter N.A."/>
            <person name="Lindgren N.R."/>
            <person name="Billiot C.E."/>
        </authorList>
    </citation>
    <scope>NUCLEOTIDE SEQUENCE</scope>
    <source>
        <strain evidence="2">Ism4</strain>
    </source>
</reference>
<proteinExistence type="predicted"/>
<dbReference type="Proteomes" id="UP001251948">
    <property type="component" value="Unassembled WGS sequence"/>
</dbReference>
<keyword evidence="1" id="KW-1133">Transmembrane helix</keyword>
<evidence type="ECO:0000256" key="1">
    <source>
        <dbReference type="SAM" id="Phobius"/>
    </source>
</evidence>